<proteinExistence type="inferred from homology"/>
<dbReference type="GO" id="GO:0006574">
    <property type="term" value="P:L-valine catabolic process"/>
    <property type="evidence" value="ECO:0007669"/>
    <property type="project" value="TreeGrafter"/>
</dbReference>
<dbReference type="GO" id="GO:0006210">
    <property type="term" value="P:thymine catabolic process"/>
    <property type="evidence" value="ECO:0007669"/>
    <property type="project" value="TreeGrafter"/>
</dbReference>
<dbReference type="AlphaFoldDB" id="A3D2Q1"/>
<dbReference type="RefSeq" id="WP_011846381.1">
    <property type="nucleotide sequence ID" value="NC_009052.1"/>
</dbReference>
<dbReference type="InterPro" id="IPR016161">
    <property type="entry name" value="Ald_DH/histidinol_DH"/>
</dbReference>
<dbReference type="GO" id="GO:0004491">
    <property type="term" value="F:methylmalonate-semialdehyde dehydrogenase (acylating, NAD) activity"/>
    <property type="evidence" value="ECO:0007669"/>
    <property type="project" value="UniProtKB-EC"/>
</dbReference>
<dbReference type="NCBIfam" id="TIGR01722">
    <property type="entry name" value="MMSDH"/>
    <property type="match status" value="1"/>
</dbReference>
<dbReference type="InterPro" id="IPR016163">
    <property type="entry name" value="Ald_DH_C"/>
</dbReference>
<keyword evidence="7" id="KW-1185">Reference proteome</keyword>
<dbReference type="EC" id="1.2.1.27" evidence="2"/>
<dbReference type="HOGENOM" id="CLU_005391_1_10_6"/>
<comment type="similarity">
    <text evidence="1">Belongs to the aldehyde dehydrogenase family.</text>
</comment>
<protein>
    <recommendedName>
        <fullName evidence="2">methylmalonate-semialdehyde dehydrogenase (CoA acylating)</fullName>
        <ecNumber evidence="2">1.2.1.27</ecNumber>
    </recommendedName>
</protein>
<dbReference type="STRING" id="325240.Sbal_1496"/>
<dbReference type="InterPro" id="IPR010061">
    <property type="entry name" value="MeMal-semiAld_DH"/>
</dbReference>
<organism evidence="6 7">
    <name type="scientific">Shewanella baltica (strain OS155 / ATCC BAA-1091)</name>
    <dbReference type="NCBI Taxonomy" id="325240"/>
    <lineage>
        <taxon>Bacteria</taxon>
        <taxon>Pseudomonadati</taxon>
        <taxon>Pseudomonadota</taxon>
        <taxon>Gammaproteobacteria</taxon>
        <taxon>Alteromonadales</taxon>
        <taxon>Shewanellaceae</taxon>
        <taxon>Shewanella</taxon>
    </lineage>
</organism>
<dbReference type="FunFam" id="3.40.309.10:FF:000002">
    <property type="entry name" value="Methylmalonate-semialdehyde dehydrogenase (Acylating)"/>
    <property type="match status" value="1"/>
</dbReference>
<dbReference type="InterPro" id="IPR015590">
    <property type="entry name" value="Aldehyde_DH_dom"/>
</dbReference>
<dbReference type="PANTHER" id="PTHR43866">
    <property type="entry name" value="MALONATE-SEMIALDEHYDE DEHYDROGENASE"/>
    <property type="match status" value="1"/>
</dbReference>
<dbReference type="PANTHER" id="PTHR43866:SF3">
    <property type="entry name" value="METHYLMALONATE-SEMIALDEHYDE DEHYDROGENASE [ACYLATING], MITOCHONDRIAL"/>
    <property type="match status" value="1"/>
</dbReference>
<evidence type="ECO:0000256" key="4">
    <source>
        <dbReference type="ARBA" id="ARBA00023027"/>
    </source>
</evidence>
<dbReference type="Gene3D" id="3.40.309.10">
    <property type="entry name" value="Aldehyde Dehydrogenase, Chain A, domain 2"/>
    <property type="match status" value="1"/>
</dbReference>
<dbReference type="PROSITE" id="PS00070">
    <property type="entry name" value="ALDEHYDE_DEHYDR_CYS"/>
    <property type="match status" value="1"/>
</dbReference>
<evidence type="ECO:0000256" key="1">
    <source>
        <dbReference type="ARBA" id="ARBA00009986"/>
    </source>
</evidence>
<name>A3D2Q1_SHEB5</name>
<dbReference type="SUPFAM" id="SSF53720">
    <property type="entry name" value="ALDH-like"/>
    <property type="match status" value="1"/>
</dbReference>
<dbReference type="InterPro" id="IPR016162">
    <property type="entry name" value="Ald_DH_N"/>
</dbReference>
<evidence type="ECO:0000313" key="7">
    <source>
        <dbReference type="Proteomes" id="UP000001557"/>
    </source>
</evidence>
<keyword evidence="4" id="KW-0520">NAD</keyword>
<dbReference type="CDD" id="cd07085">
    <property type="entry name" value="ALDH_F6_MMSDH"/>
    <property type="match status" value="1"/>
</dbReference>
<evidence type="ECO:0000313" key="6">
    <source>
        <dbReference type="EMBL" id="ABN61014.1"/>
    </source>
</evidence>
<dbReference type="Proteomes" id="UP000001557">
    <property type="component" value="Chromosome"/>
</dbReference>
<keyword evidence="3 6" id="KW-0560">Oxidoreductase</keyword>
<dbReference type="Pfam" id="PF00171">
    <property type="entry name" value="Aldedh"/>
    <property type="match status" value="1"/>
</dbReference>
<evidence type="ECO:0000259" key="5">
    <source>
        <dbReference type="Pfam" id="PF00171"/>
    </source>
</evidence>
<dbReference type="OrthoDB" id="9812625at2"/>
<dbReference type="KEGG" id="sbl:Sbal_1496"/>
<dbReference type="EMBL" id="CP000563">
    <property type="protein sequence ID" value="ABN61014.1"/>
    <property type="molecule type" value="Genomic_DNA"/>
</dbReference>
<feature type="domain" description="Aldehyde dehydrogenase" evidence="5">
    <location>
        <begin position="16"/>
        <end position="477"/>
    </location>
</feature>
<accession>A3D2Q1</accession>
<gene>
    <name evidence="6" type="ordered locus">Sbal_1496</name>
</gene>
<dbReference type="FunFam" id="3.40.605.10:FF:000003">
    <property type="entry name" value="Methylmalonate-semialdehyde dehydrogenase [acylating]"/>
    <property type="match status" value="1"/>
</dbReference>
<sequence length="499" mass="53881">MTTQVKHYIDGEFTQGTGTSQIIVTNPANNSPIAVINAATSEEVHAAIASAKAAFKTWKEVPVSERARVMLRYQHLLKEHHDELATILAHETGKTFEDAKGDVWRGIEVAEHACNVASLLMGETVENVARSIDTYSYTQPLGVCAGITPFNFPAMIPLWMFPLAIACGNTFILKPSEQDPMTPQRLVELFVEAGAPKGVLQLVHGDKTAVDILLADPAIKAISFVGSVAVGQYIYKTGTDNLKRVQAFAGAKNHCVIMPDANKQQVINNLVGASVGAAGQRCMAISVAVFVGAAKEWIPELKEALVKVRPGLWDDKEAGYGPVISPAAKARVLKLIAQGKAEGAECLLDGSDFSVEGYESGNWIGPTMFNKVSTEMSIYKEEIFGPVLCCMESDSLEAAIELVNASPYGNGTSIFTASGAAARKYQHEIEVGQVGINVPIPVPLPFFSFTGWKGSFYGDQHAYGKQAVRFYTETKTITSRWFESDIAVASTPNMSINLR</sequence>
<evidence type="ECO:0000256" key="2">
    <source>
        <dbReference type="ARBA" id="ARBA00013048"/>
    </source>
</evidence>
<dbReference type="InterPro" id="IPR016160">
    <property type="entry name" value="Ald_DH_CS_CYS"/>
</dbReference>
<dbReference type="Gene3D" id="3.40.605.10">
    <property type="entry name" value="Aldehyde Dehydrogenase, Chain A, domain 1"/>
    <property type="match status" value="1"/>
</dbReference>
<evidence type="ECO:0000256" key="3">
    <source>
        <dbReference type="ARBA" id="ARBA00023002"/>
    </source>
</evidence>
<reference evidence="6 7" key="1">
    <citation type="submission" date="2007-02" db="EMBL/GenBank/DDBJ databases">
        <title>Complete sequence of chromosome of Shewanella baltica OS155.</title>
        <authorList>
            <consortium name="US DOE Joint Genome Institute"/>
            <person name="Copeland A."/>
            <person name="Lucas S."/>
            <person name="Lapidus A."/>
            <person name="Barry K."/>
            <person name="Detter J.C."/>
            <person name="Glavina del Rio T."/>
            <person name="Hammon N."/>
            <person name="Israni S."/>
            <person name="Dalin E."/>
            <person name="Tice H."/>
            <person name="Pitluck S."/>
            <person name="Sims D.R."/>
            <person name="Brettin T."/>
            <person name="Bruce D."/>
            <person name="Han C."/>
            <person name="Tapia R."/>
            <person name="Brainard J."/>
            <person name="Schmutz J."/>
            <person name="Larimer F."/>
            <person name="Land M."/>
            <person name="Hauser L."/>
            <person name="Kyrpides N."/>
            <person name="Mikhailova N."/>
            <person name="Brettar I."/>
            <person name="Klappenbach J."/>
            <person name="Konstantinidis K."/>
            <person name="Rodrigues J."/>
            <person name="Tiedje J."/>
            <person name="Richardson P."/>
        </authorList>
    </citation>
    <scope>NUCLEOTIDE SEQUENCE [LARGE SCALE GENOMIC DNA]</scope>
    <source>
        <strain evidence="7">OS155 / ATCC BAA-1091</strain>
    </source>
</reference>